<feature type="transmembrane region" description="Helical" evidence="1">
    <location>
        <begin position="435"/>
        <end position="456"/>
    </location>
</feature>
<gene>
    <name evidence="2" type="ORF">ACOF00016_LOCUS7242</name>
</gene>
<feature type="transmembrane region" description="Helical" evidence="1">
    <location>
        <begin position="381"/>
        <end position="400"/>
    </location>
</feature>
<reference evidence="2" key="1">
    <citation type="submission" date="2021-01" db="EMBL/GenBank/DDBJ databases">
        <authorList>
            <person name="Corre E."/>
            <person name="Pelletier E."/>
            <person name="Niang G."/>
            <person name="Scheremetjew M."/>
            <person name="Finn R."/>
            <person name="Kale V."/>
            <person name="Holt S."/>
            <person name="Cochrane G."/>
            <person name="Meng A."/>
            <person name="Brown T."/>
            <person name="Cohen L."/>
        </authorList>
    </citation>
    <scope>NUCLEOTIDE SEQUENCE</scope>
    <source>
        <strain evidence="2">CCMP127</strain>
    </source>
</reference>
<accession>A0A7S3P718</accession>
<keyword evidence="1" id="KW-0472">Membrane</keyword>
<keyword evidence="1" id="KW-0812">Transmembrane</keyword>
<sequence>MTGTTRAVVIHQKRVFRAIRDCNSQSAVAFRVFRQVRSLLTGEEYRRVPKSHWKRYHLARQSKIRMNEPINRQGEVDKRPLRRVFWKYCMKRQKSESHAVTNHYPHSSRLCLIIPKRSSFSRIATNDICHYDESNQFDRTRPRRGNSGERRQHRLSFRLDHGVHGTFVKAYFDYSRNAAKKVQEMSDGPVDANTMASNTTKILVCLINNAQQQTHHEETRDMHEETRDMDPDCTDHLKSAYIKANNDLIRYWGRATWVSLGTCVGFGLYSRSENGSRGLVTIVLEVCHGVQRVVIGECPSDTAVSSSYIGSILSFVSVQLADTATGMSRCGYFYGQNLAKSAVVAGFVHIACGRFIGVKSLQRFAVGGSILAWLAVSEIKWSMWYFGAVVSAALVACLYLREVFKRVEKELLSQAPASKTDVYAKKLELQKVVDGSIIMAVMYVVAHLLFVFLQALN</sequence>
<name>A0A7S3P718_9STRA</name>
<organism evidence="2">
    <name type="scientific">Amphora coffeiformis</name>
    <dbReference type="NCBI Taxonomy" id="265554"/>
    <lineage>
        <taxon>Eukaryota</taxon>
        <taxon>Sar</taxon>
        <taxon>Stramenopiles</taxon>
        <taxon>Ochrophyta</taxon>
        <taxon>Bacillariophyta</taxon>
        <taxon>Bacillariophyceae</taxon>
        <taxon>Bacillariophycidae</taxon>
        <taxon>Thalassiophysales</taxon>
        <taxon>Catenulaceae</taxon>
        <taxon>Amphora</taxon>
    </lineage>
</organism>
<evidence type="ECO:0000313" key="2">
    <source>
        <dbReference type="EMBL" id="CAE0409611.1"/>
    </source>
</evidence>
<protein>
    <submittedName>
        <fullName evidence="2">Uncharacterized protein</fullName>
    </submittedName>
</protein>
<evidence type="ECO:0000256" key="1">
    <source>
        <dbReference type="SAM" id="Phobius"/>
    </source>
</evidence>
<keyword evidence="1" id="KW-1133">Transmembrane helix</keyword>
<dbReference type="EMBL" id="HBIM01008524">
    <property type="protein sequence ID" value="CAE0409611.1"/>
    <property type="molecule type" value="Transcribed_RNA"/>
</dbReference>
<proteinExistence type="predicted"/>
<dbReference type="AlphaFoldDB" id="A0A7S3P718"/>